<gene>
    <name evidence="2" type="ORF">GCM10022204_05350</name>
</gene>
<proteinExistence type="predicted"/>
<feature type="transmembrane region" description="Helical" evidence="1">
    <location>
        <begin position="72"/>
        <end position="89"/>
    </location>
</feature>
<keyword evidence="1" id="KW-0472">Membrane</keyword>
<evidence type="ECO:0000256" key="1">
    <source>
        <dbReference type="SAM" id="Phobius"/>
    </source>
</evidence>
<reference evidence="3" key="1">
    <citation type="journal article" date="2019" name="Int. J. Syst. Evol. Microbiol.">
        <title>The Global Catalogue of Microorganisms (GCM) 10K type strain sequencing project: providing services to taxonomists for standard genome sequencing and annotation.</title>
        <authorList>
            <consortium name="The Broad Institute Genomics Platform"/>
            <consortium name="The Broad Institute Genome Sequencing Center for Infectious Disease"/>
            <person name="Wu L."/>
            <person name="Ma J."/>
        </authorList>
    </citation>
    <scope>NUCLEOTIDE SEQUENCE [LARGE SCALE GENOMIC DNA]</scope>
    <source>
        <strain evidence="3">JCM 16548</strain>
    </source>
</reference>
<feature type="transmembrane region" description="Helical" evidence="1">
    <location>
        <begin position="368"/>
        <end position="388"/>
    </location>
</feature>
<feature type="transmembrane region" description="Helical" evidence="1">
    <location>
        <begin position="101"/>
        <end position="119"/>
    </location>
</feature>
<accession>A0ABP7CL84</accession>
<dbReference type="Proteomes" id="UP001500051">
    <property type="component" value="Unassembled WGS sequence"/>
</dbReference>
<keyword evidence="1" id="KW-0812">Transmembrane</keyword>
<sequence length="526" mass="55547">MVVTGVAVLGLALMDLAAPLNANLRYEAGVKIAGTDTAAGTFSHRPLAYRLVMDAVFRSAHLLSTGAVTLELAVRVLLALLALGAGFLLRQGLARHRVAQPGLHAAVAVGGLVMLGLVSAGEPDWLAVVFTLAGVGVALLGDRGRPWLYAISAGILFVAAAGVKIVTLPLAIIGLVVVLVVDRRLAGRALVASLGVGVLYVIATVLWVPWEIQWLLDLRAVQNGARDGLVDAGPYAVALVAQRPVLALLPAAAILAAGRERALVLGASAVTAGLIVAQGQYFAYHAVPLVVVAAVAVFRVLRDRLSAVAGATLLAVAVILAGLSAVDPVWAVDHEPLRAGGLAAFALTSVIWALGVRARPTVRRPGRAAYAALITLALVVPGATPWSAQLLRAENTDGTRPPNAFQLRTARTATAERVHRVIGGPDVDVTYLTSGEWTYWLQNPTRCRYPSPLFLQRTRKPARLLTASYRENVGCLTDPAARWLIIETAWFIPGRQPADVRDVLARHWDCQDATTTGGLRLCPRRV</sequence>
<organism evidence="2 3">
    <name type="scientific">Microlunatus aurantiacus</name>
    <dbReference type="NCBI Taxonomy" id="446786"/>
    <lineage>
        <taxon>Bacteria</taxon>
        <taxon>Bacillati</taxon>
        <taxon>Actinomycetota</taxon>
        <taxon>Actinomycetes</taxon>
        <taxon>Propionibacteriales</taxon>
        <taxon>Propionibacteriaceae</taxon>
        <taxon>Microlunatus</taxon>
    </lineage>
</organism>
<protein>
    <recommendedName>
        <fullName evidence="4">4-amino-4-deoxy-L-arabinose transferase</fullName>
    </recommendedName>
</protein>
<name>A0ABP7CL84_9ACTN</name>
<feature type="transmembrane region" description="Helical" evidence="1">
    <location>
        <begin position="337"/>
        <end position="356"/>
    </location>
</feature>
<dbReference type="EMBL" id="BAAAYX010000002">
    <property type="protein sequence ID" value="GAA3692748.1"/>
    <property type="molecule type" value="Genomic_DNA"/>
</dbReference>
<keyword evidence="1" id="KW-1133">Transmembrane helix</keyword>
<feature type="transmembrane region" description="Helical" evidence="1">
    <location>
        <begin position="283"/>
        <end position="301"/>
    </location>
</feature>
<evidence type="ECO:0008006" key="4">
    <source>
        <dbReference type="Google" id="ProtNLM"/>
    </source>
</evidence>
<feature type="transmembrane region" description="Helical" evidence="1">
    <location>
        <begin position="187"/>
        <end position="210"/>
    </location>
</feature>
<evidence type="ECO:0000313" key="2">
    <source>
        <dbReference type="EMBL" id="GAA3692748.1"/>
    </source>
</evidence>
<comment type="caution">
    <text evidence="2">The sequence shown here is derived from an EMBL/GenBank/DDBJ whole genome shotgun (WGS) entry which is preliminary data.</text>
</comment>
<feature type="transmembrane region" description="Helical" evidence="1">
    <location>
        <begin position="148"/>
        <end position="181"/>
    </location>
</feature>
<feature type="transmembrane region" description="Helical" evidence="1">
    <location>
        <begin position="308"/>
        <end position="331"/>
    </location>
</feature>
<evidence type="ECO:0000313" key="3">
    <source>
        <dbReference type="Proteomes" id="UP001500051"/>
    </source>
</evidence>
<keyword evidence="3" id="KW-1185">Reference proteome</keyword>